<organism evidence="1 2">
    <name type="scientific">Spirosoma agri</name>
    <dbReference type="NCBI Taxonomy" id="1987381"/>
    <lineage>
        <taxon>Bacteria</taxon>
        <taxon>Pseudomonadati</taxon>
        <taxon>Bacteroidota</taxon>
        <taxon>Cytophagia</taxon>
        <taxon>Cytophagales</taxon>
        <taxon>Cytophagaceae</taxon>
        <taxon>Spirosoma</taxon>
    </lineage>
</organism>
<evidence type="ECO:0000313" key="1">
    <source>
        <dbReference type="EMBL" id="NEU65603.1"/>
    </source>
</evidence>
<dbReference type="PANTHER" id="PTHR43212:SF3">
    <property type="entry name" value="QUERCETIN 2,3-DIOXYGENASE"/>
    <property type="match status" value="1"/>
</dbReference>
<dbReference type="SUPFAM" id="SSF51182">
    <property type="entry name" value="RmlC-like cupins"/>
    <property type="match status" value="1"/>
</dbReference>
<reference evidence="1 2" key="1">
    <citation type="submission" date="2020-02" db="EMBL/GenBank/DDBJ databases">
        <title>Draft genome sequence of two Spirosoma agri KCTC 52727 and Spirosoma terrae KCTC 52035.</title>
        <authorList>
            <person name="Rojas J."/>
            <person name="Ambika Manirajan B."/>
            <person name="Ratering S."/>
            <person name="Suarez C."/>
            <person name="Schnell S."/>
        </authorList>
    </citation>
    <scope>NUCLEOTIDE SEQUENCE [LARGE SCALE GENOMIC DNA]</scope>
    <source>
        <strain evidence="1 2">KCTC 52727</strain>
    </source>
</reference>
<comment type="caution">
    <text evidence="1">The sequence shown here is derived from an EMBL/GenBank/DDBJ whole genome shotgun (WGS) entry which is preliminary data.</text>
</comment>
<accession>A0A6M0IEW1</accession>
<name>A0A6M0IEW1_9BACT</name>
<keyword evidence="2" id="KW-1185">Reference proteome</keyword>
<sequence length="243" mass="27156">MDTQTQAQIYLADQRGCSETPFFRSYHTFNFGPYTAEDREPFGPLHLLNDDTLRVGASLTMRVEQPTTVVLFPVMGGLEYTVDGSIDFLEPGQLGVLAVPTGTTYSVSNPYEQEQINFLQLWLTNPSDDLQLTIDQIPFDLTTINTLLPIFGSTNLDHSDHPTVKGFIGRYTGRQEGTYPIAPAAELVDTGMFVFVLQGAFEVANRLLHAKDSLSLRYNQPDQLEFEALSNDAIILLLELPFR</sequence>
<evidence type="ECO:0000313" key="2">
    <source>
        <dbReference type="Proteomes" id="UP000477386"/>
    </source>
</evidence>
<dbReference type="InterPro" id="IPR012093">
    <property type="entry name" value="Pirin"/>
</dbReference>
<dbReference type="AlphaFoldDB" id="A0A6M0IEW1"/>
<dbReference type="InterPro" id="IPR014710">
    <property type="entry name" value="RmlC-like_jellyroll"/>
</dbReference>
<dbReference type="Proteomes" id="UP000477386">
    <property type="component" value="Unassembled WGS sequence"/>
</dbReference>
<dbReference type="Gene3D" id="2.60.120.10">
    <property type="entry name" value="Jelly Rolls"/>
    <property type="match status" value="1"/>
</dbReference>
<dbReference type="PANTHER" id="PTHR43212">
    <property type="entry name" value="QUERCETIN 2,3-DIOXYGENASE"/>
    <property type="match status" value="1"/>
</dbReference>
<protein>
    <submittedName>
        <fullName evidence="1">Pirin</fullName>
    </submittedName>
</protein>
<gene>
    <name evidence="1" type="ORF">GK091_01825</name>
</gene>
<dbReference type="EMBL" id="JAAGNZ010000001">
    <property type="protein sequence ID" value="NEU65603.1"/>
    <property type="molecule type" value="Genomic_DNA"/>
</dbReference>
<dbReference type="InterPro" id="IPR011051">
    <property type="entry name" value="RmlC_Cupin_sf"/>
</dbReference>
<proteinExistence type="predicted"/>